<keyword evidence="3" id="KW-1133">Transmembrane helix</keyword>
<name>A0A0P8A9J2_9BACT</name>
<dbReference type="eggNOG" id="COG2972">
    <property type="taxonomic scope" value="Bacteria"/>
</dbReference>
<dbReference type="InterPro" id="IPR019734">
    <property type="entry name" value="TPR_rpt"/>
</dbReference>
<reference evidence="6 7" key="1">
    <citation type="submission" date="2015-09" db="EMBL/GenBank/DDBJ databases">
        <title>Identification and resolution of microdiversity through metagenomic sequencing of parallel consortia.</title>
        <authorList>
            <person name="Nelson W.C."/>
            <person name="Romine M.F."/>
            <person name="Lindemann S.R."/>
        </authorList>
    </citation>
    <scope>NUCLEOTIDE SEQUENCE [LARGE SCALE GENOMIC DNA]</scope>
    <source>
        <strain evidence="6">HL-49</strain>
    </source>
</reference>
<evidence type="ECO:0000256" key="1">
    <source>
        <dbReference type="PROSITE-ProRule" id="PRU00339"/>
    </source>
</evidence>
<dbReference type="PATRIC" id="fig|1305737.6.peg.2721"/>
<feature type="repeat" description="TPR" evidence="1">
    <location>
        <begin position="150"/>
        <end position="183"/>
    </location>
</feature>
<evidence type="ECO:0000313" key="6">
    <source>
        <dbReference type="EMBL" id="KPQ14495.1"/>
    </source>
</evidence>
<feature type="repeat" description="TPR" evidence="1">
    <location>
        <begin position="191"/>
        <end position="224"/>
    </location>
</feature>
<dbReference type="SUPFAM" id="SSF48452">
    <property type="entry name" value="TPR-like"/>
    <property type="match status" value="2"/>
</dbReference>
<dbReference type="PANTHER" id="PTHR34220:SF7">
    <property type="entry name" value="SENSOR HISTIDINE KINASE YPDA"/>
    <property type="match status" value="1"/>
</dbReference>
<dbReference type="AlphaFoldDB" id="A0A0P8A9J2"/>
<gene>
    <name evidence="6" type="ORF">HLUCCX10_10495</name>
</gene>
<dbReference type="GO" id="GO:0000155">
    <property type="term" value="F:phosphorelay sensor kinase activity"/>
    <property type="evidence" value="ECO:0007669"/>
    <property type="project" value="InterPro"/>
</dbReference>
<keyword evidence="6" id="KW-0418">Kinase</keyword>
<dbReference type="PANTHER" id="PTHR34220">
    <property type="entry name" value="SENSOR HISTIDINE KINASE YPDA"/>
    <property type="match status" value="1"/>
</dbReference>
<evidence type="ECO:0000259" key="5">
    <source>
        <dbReference type="Pfam" id="PF17874"/>
    </source>
</evidence>
<organism evidence="6 7">
    <name type="scientific">Algoriphagus marincola HL-49</name>
    <dbReference type="NCBI Taxonomy" id="1305737"/>
    <lineage>
        <taxon>Bacteria</taxon>
        <taxon>Pseudomonadati</taxon>
        <taxon>Bacteroidota</taxon>
        <taxon>Cytophagia</taxon>
        <taxon>Cytophagales</taxon>
        <taxon>Cyclobacteriaceae</taxon>
        <taxon>Algoriphagus</taxon>
    </lineage>
</organism>
<evidence type="ECO:0000259" key="4">
    <source>
        <dbReference type="Pfam" id="PF06580"/>
    </source>
</evidence>
<dbReference type="EMBL" id="LJXT01000063">
    <property type="protein sequence ID" value="KPQ14495.1"/>
    <property type="molecule type" value="Genomic_DNA"/>
</dbReference>
<dbReference type="InterPro" id="IPR011990">
    <property type="entry name" value="TPR-like_helical_dom_sf"/>
</dbReference>
<dbReference type="STRING" id="1305737.GCA_000526355_00147"/>
<feature type="domain" description="MalT-like TPR region" evidence="5">
    <location>
        <begin position="191"/>
        <end position="359"/>
    </location>
</feature>
<feature type="coiled-coil region" evidence="2">
    <location>
        <begin position="350"/>
        <end position="384"/>
    </location>
</feature>
<protein>
    <submittedName>
        <fullName evidence="6">Two component signal transduction system histidine kinase</fullName>
    </submittedName>
</protein>
<evidence type="ECO:0000313" key="7">
    <source>
        <dbReference type="Proteomes" id="UP000050421"/>
    </source>
</evidence>
<evidence type="ECO:0000256" key="3">
    <source>
        <dbReference type="SAM" id="Phobius"/>
    </source>
</evidence>
<feature type="transmembrane region" description="Helical" evidence="3">
    <location>
        <begin position="20"/>
        <end position="42"/>
    </location>
</feature>
<sequence>MKIIPHFHKRIKITPRITPLLFKPTIAMLLRCCISFAFFWIVCFAQAQVNRVDSLKACLDALEERDSAYVHILIELCEASTFTEEQGGLDYARKALEISQEISFPKGEALANNSLGAYYLQVGNLGQALEYILEAERVYLQNEDQSEGLLSVYNNLGIIYNRTGEVEKAIEVYLDAIQIASQNTSNFQQLAILYNNLGSAYDNLGEYDQALQAFEKVEAVSREADLQVGVMMAKSNLGSVYFSKNDLNRAESEYIMALEIAQKGGFTRNVGTIMLGMADVYAGQGRYQEAEKYFRDGIALAEEIQALPLLEDGYRGLGKLYERRGNFSLALNSFKKWQNIRDSIFSLEKAQTIEELKAQYETEKKEAEILALSQENEIQSLELTQKNQLLILAGVGALLLIGLGYSFYLRKKITAEAKMSEIEQRFLRSQLNPHFIFNALSSVQNYMLNSESKKASYYLGKFSKLMRQVLENSREEYIPLEEEIGMLENYLEVQKNLSQKQFDFQIQCLPPLDSQMYEIPPMFVQPFVENAIQHGIQNQDGKIELEFSLVNEYVQVKIKDNGQGIKATVKSSSRHQSLATSIISERIANYNRKLKHQIQLQIKDLSDQGQQGTEVLLLVPFSKNY</sequence>
<dbReference type="Proteomes" id="UP000050421">
    <property type="component" value="Unassembled WGS sequence"/>
</dbReference>
<keyword evidence="2" id="KW-0175">Coiled coil</keyword>
<keyword evidence="6" id="KW-0808">Transferase</keyword>
<comment type="caution">
    <text evidence="6">The sequence shown here is derived from an EMBL/GenBank/DDBJ whole genome shotgun (WGS) entry which is preliminary data.</text>
</comment>
<keyword evidence="3" id="KW-0472">Membrane</keyword>
<dbReference type="Gene3D" id="1.25.40.10">
    <property type="entry name" value="Tetratricopeptide repeat domain"/>
    <property type="match status" value="2"/>
</dbReference>
<keyword evidence="3" id="KW-0812">Transmembrane</keyword>
<dbReference type="Pfam" id="PF06580">
    <property type="entry name" value="His_kinase"/>
    <property type="match status" value="1"/>
</dbReference>
<dbReference type="GO" id="GO:0016020">
    <property type="term" value="C:membrane"/>
    <property type="evidence" value="ECO:0007669"/>
    <property type="project" value="InterPro"/>
</dbReference>
<keyword evidence="1" id="KW-0802">TPR repeat</keyword>
<feature type="domain" description="Signal transduction histidine kinase internal region" evidence="4">
    <location>
        <begin position="423"/>
        <end position="496"/>
    </location>
</feature>
<accession>A0A0P8A9J2</accession>
<dbReference type="InterPro" id="IPR036890">
    <property type="entry name" value="HATPase_C_sf"/>
</dbReference>
<feature type="transmembrane region" description="Helical" evidence="3">
    <location>
        <begin position="389"/>
        <end position="409"/>
    </location>
</feature>
<dbReference type="InterPro" id="IPR050640">
    <property type="entry name" value="Bact_2-comp_sensor_kinase"/>
</dbReference>
<dbReference type="SUPFAM" id="SSF55874">
    <property type="entry name" value="ATPase domain of HSP90 chaperone/DNA topoisomerase II/histidine kinase"/>
    <property type="match status" value="1"/>
</dbReference>
<evidence type="ECO:0000256" key="2">
    <source>
        <dbReference type="SAM" id="Coils"/>
    </source>
</evidence>
<dbReference type="PROSITE" id="PS50293">
    <property type="entry name" value="TPR_REGION"/>
    <property type="match status" value="2"/>
</dbReference>
<proteinExistence type="predicted"/>
<dbReference type="PROSITE" id="PS50005">
    <property type="entry name" value="TPR"/>
    <property type="match status" value="2"/>
</dbReference>
<dbReference type="Pfam" id="PF13181">
    <property type="entry name" value="TPR_8"/>
    <property type="match status" value="1"/>
</dbReference>
<dbReference type="InterPro" id="IPR041617">
    <property type="entry name" value="TPR_MalT"/>
</dbReference>
<dbReference type="Gene3D" id="3.30.565.10">
    <property type="entry name" value="Histidine kinase-like ATPase, C-terminal domain"/>
    <property type="match status" value="1"/>
</dbReference>
<dbReference type="SMART" id="SM00028">
    <property type="entry name" value="TPR"/>
    <property type="match status" value="6"/>
</dbReference>
<dbReference type="InterPro" id="IPR010559">
    <property type="entry name" value="Sig_transdc_His_kin_internal"/>
</dbReference>
<dbReference type="Pfam" id="PF17874">
    <property type="entry name" value="TPR_MalT"/>
    <property type="match status" value="1"/>
</dbReference>